<gene>
    <name evidence="1" type="ORF">D6D28_09908</name>
</gene>
<proteinExistence type="predicted"/>
<reference evidence="1 2" key="1">
    <citation type="submission" date="2018-10" db="EMBL/GenBank/DDBJ databases">
        <title>Fifty Aureobasidium pullulans genomes reveal a recombining polyextremotolerant generalist.</title>
        <authorList>
            <person name="Gostincar C."/>
            <person name="Turk M."/>
            <person name="Zajc J."/>
            <person name="Gunde-Cimerman N."/>
        </authorList>
    </citation>
    <scope>NUCLEOTIDE SEQUENCE [LARGE SCALE GENOMIC DNA]</scope>
    <source>
        <strain evidence="1 2">EXF-11900</strain>
    </source>
</reference>
<name>A0A4S8S306_AURPU</name>
<dbReference type="EMBL" id="QZAF01000856">
    <property type="protein sequence ID" value="THV64436.1"/>
    <property type="molecule type" value="Genomic_DNA"/>
</dbReference>
<protein>
    <submittedName>
        <fullName evidence="1">Uncharacterized protein</fullName>
    </submittedName>
</protein>
<accession>A0A4S8S306</accession>
<evidence type="ECO:0000313" key="2">
    <source>
        <dbReference type="Proteomes" id="UP000304951"/>
    </source>
</evidence>
<organism evidence="1 2">
    <name type="scientific">Aureobasidium pullulans</name>
    <name type="common">Black yeast</name>
    <name type="synonym">Pullularia pullulans</name>
    <dbReference type="NCBI Taxonomy" id="5580"/>
    <lineage>
        <taxon>Eukaryota</taxon>
        <taxon>Fungi</taxon>
        <taxon>Dikarya</taxon>
        <taxon>Ascomycota</taxon>
        <taxon>Pezizomycotina</taxon>
        <taxon>Dothideomycetes</taxon>
        <taxon>Dothideomycetidae</taxon>
        <taxon>Dothideales</taxon>
        <taxon>Saccotheciaceae</taxon>
        <taxon>Aureobasidium</taxon>
    </lineage>
</organism>
<comment type="caution">
    <text evidence="1">The sequence shown here is derived from an EMBL/GenBank/DDBJ whole genome shotgun (WGS) entry which is preliminary data.</text>
</comment>
<evidence type="ECO:0000313" key="1">
    <source>
        <dbReference type="EMBL" id="THV64436.1"/>
    </source>
</evidence>
<sequence>MSTGFNCASVSGSSFQNVQHLRVVARELTTFCETIPDCGDRPLDIWKFCGIDGSISKLVTENEDWQSLTHLVKNLPALRKLTWACLEQIPPCILNTIDEKTPQCWLYMENFCLRSLVQPLSAPLNIESKDLNVATAQFLRSIVMRRDFLESSEYTNYNPQAVMEMVSGGAPNLQAVSLLWPPGAGRLQVGRPVMLPTRSQNSTFSSEEHQKRGHLQSLEIAQGRSGQSLMSWNTITDFGLLQSLKVNYPLVTSDFRWLKDNCRFNRLHTLAVNLGIEDGEHDPQSELTDAVESFLWALPPLRSVKLTGDYSRRIVESILSHCGLSSICLLLGPIEELETAVLADISLIKTVQHKCQNLEELAIPLMRRQGNASEVAVYRSLAHIPALRRLHLSMYCAEPFLCDQNHQSPRGFDSQMSQGDQDLEDRFCRAAIDLAIDQALVASIFEIFTKAKALGSPALESLEIRVEALRVLGGFSSTSKLVQWLQYLGRSWTCTPETRDDMCYKCRIVEYDNEEKLDRDDIDELGHVDEEIRTRFSRLLPKAWQGTDGDGWKTQWHGFPLDASPNDVEVVVQFLRQNFFSPQQSEKSTFYHKITLFIRTTTTTNHFATLPGQGRPSRALPAEIAEQILSDPILNREDLKRIIRANCPSFSEPAKRRNDA</sequence>
<dbReference type="AlphaFoldDB" id="A0A4S8S306"/>
<dbReference type="Proteomes" id="UP000304951">
    <property type="component" value="Unassembled WGS sequence"/>
</dbReference>